<dbReference type="InterPro" id="IPR004843">
    <property type="entry name" value="Calcineurin-like_PHP"/>
</dbReference>
<keyword evidence="3" id="KW-1185">Reference proteome</keyword>
<dbReference type="EMBL" id="JAUSTZ010000002">
    <property type="protein sequence ID" value="MDQ0225070.1"/>
    <property type="molecule type" value="Genomic_DNA"/>
</dbReference>
<dbReference type="RefSeq" id="WP_233452208.1">
    <property type="nucleotide sequence ID" value="NZ_CADEPK010000167.1"/>
</dbReference>
<feature type="domain" description="Calcineurin-like phosphoesterase" evidence="1">
    <location>
        <begin position="45"/>
        <end position="202"/>
    </location>
</feature>
<evidence type="ECO:0000313" key="2">
    <source>
        <dbReference type="EMBL" id="MDQ0225070.1"/>
    </source>
</evidence>
<accession>A0ABT9YYJ6</accession>
<sequence>MIIFIVFLIIGMLLFILMMYRNGLENNLTKHTFTFEHLPKSFSPLKIFFISDIHRRVISSSLLEQVPNSIDLVIIGGDLSESGVPQKRIEENIKMLQNIAPTYFVFGNNDYEIGKENLEKWLKKYHVILLNNTSKSLTTNSGETIYLIGVEDMSEEKDRLDLALDNVPQKAFKLLISHNPDIYQKVEKQDEIALILSGHQHGGQIRLFGYGLYKKGKVHRLKKSILLISNGYGTSGLPLRLGAPAEAHYIEIRNKLEYK</sequence>
<dbReference type="PANTHER" id="PTHR31302">
    <property type="entry name" value="TRANSMEMBRANE PROTEIN WITH METALLOPHOSPHOESTERASE DOMAIN-RELATED"/>
    <property type="match status" value="1"/>
</dbReference>
<dbReference type="SUPFAM" id="SSF56300">
    <property type="entry name" value="Metallo-dependent phosphatases"/>
    <property type="match status" value="1"/>
</dbReference>
<dbReference type="InterPro" id="IPR029052">
    <property type="entry name" value="Metallo-depent_PP-like"/>
</dbReference>
<comment type="caution">
    <text evidence="2">The sequence shown here is derived from an EMBL/GenBank/DDBJ whole genome shotgun (WGS) entry which is preliminary data.</text>
</comment>
<gene>
    <name evidence="2" type="ORF">J2S02_001399</name>
</gene>
<dbReference type="Proteomes" id="UP001232245">
    <property type="component" value="Unassembled WGS sequence"/>
</dbReference>
<dbReference type="Gene3D" id="3.60.21.10">
    <property type="match status" value="1"/>
</dbReference>
<evidence type="ECO:0000313" key="3">
    <source>
        <dbReference type="Proteomes" id="UP001232245"/>
    </source>
</evidence>
<name>A0ABT9YYJ6_9BACI</name>
<dbReference type="Pfam" id="PF00149">
    <property type="entry name" value="Metallophos"/>
    <property type="match status" value="1"/>
</dbReference>
<reference evidence="2 3" key="1">
    <citation type="submission" date="2023-07" db="EMBL/GenBank/DDBJ databases">
        <title>Genomic Encyclopedia of Type Strains, Phase IV (KMG-IV): sequencing the most valuable type-strain genomes for metagenomic binning, comparative biology and taxonomic classification.</title>
        <authorList>
            <person name="Goeker M."/>
        </authorList>
    </citation>
    <scope>NUCLEOTIDE SEQUENCE [LARGE SCALE GENOMIC DNA]</scope>
    <source>
        <strain evidence="2 3">DSM 17723</strain>
    </source>
</reference>
<proteinExistence type="predicted"/>
<dbReference type="PANTHER" id="PTHR31302:SF32">
    <property type="entry name" value="PHOSPHOESTERASE"/>
    <property type="match status" value="1"/>
</dbReference>
<protein>
    <submittedName>
        <fullName evidence="2">MPP superfamily phosphohydrolase</fullName>
    </submittedName>
</protein>
<organism evidence="2 3">
    <name type="scientific">Metabacillus niabensis</name>
    <dbReference type="NCBI Taxonomy" id="324854"/>
    <lineage>
        <taxon>Bacteria</taxon>
        <taxon>Bacillati</taxon>
        <taxon>Bacillota</taxon>
        <taxon>Bacilli</taxon>
        <taxon>Bacillales</taxon>
        <taxon>Bacillaceae</taxon>
        <taxon>Metabacillus</taxon>
    </lineage>
</organism>
<dbReference type="InterPro" id="IPR051158">
    <property type="entry name" value="Metallophosphoesterase_sf"/>
</dbReference>
<evidence type="ECO:0000259" key="1">
    <source>
        <dbReference type="Pfam" id="PF00149"/>
    </source>
</evidence>